<feature type="domain" description="DNA2/NAM7 helicase-like C-terminal" evidence="2">
    <location>
        <begin position="86"/>
        <end position="151"/>
    </location>
</feature>
<dbReference type="PANTHER" id="PTHR21529">
    <property type="entry name" value="MAMMARY TURMOR VIRUS RECEPTOR HOMOLOG 1, 2 MTVR1, 2"/>
    <property type="match status" value="1"/>
</dbReference>
<protein>
    <recommendedName>
        <fullName evidence="2">DNA2/NAM7 helicase-like C-terminal domain-containing protein</fullName>
    </recommendedName>
</protein>
<dbReference type="InterPro" id="IPR027417">
    <property type="entry name" value="P-loop_NTPase"/>
</dbReference>
<sequence>ASVSEDNARDRIAMPHTYHSDGMVVLHRQITDLQKEKDAEKTSLDDRIKQLENDKESSVLEENLLKETIAKMTKNQMEVQAQNELRSLFERLSSMGCLKHLLDMHYQMHPKISCFPNSKFYQEKILDAPNVNSRSYEQHYLPILEEKKLMMLVIGGKTW</sequence>
<reference evidence="3 4" key="1">
    <citation type="submission" date="2020-10" db="EMBL/GenBank/DDBJ databases">
        <title>The Coptis chinensis genome and diversification of protoberbering-type alkaloids.</title>
        <authorList>
            <person name="Wang B."/>
            <person name="Shu S."/>
            <person name="Song C."/>
            <person name="Liu Y."/>
        </authorList>
    </citation>
    <scope>NUCLEOTIDE SEQUENCE [LARGE SCALE GENOMIC DNA]</scope>
    <source>
        <strain evidence="3">HL-2020</strain>
        <tissue evidence="3">Leaf</tissue>
    </source>
</reference>
<keyword evidence="4" id="KW-1185">Reference proteome</keyword>
<evidence type="ECO:0000259" key="2">
    <source>
        <dbReference type="Pfam" id="PF13087"/>
    </source>
</evidence>
<dbReference type="InterPro" id="IPR039904">
    <property type="entry name" value="TRANK1"/>
</dbReference>
<feature type="non-terminal residue" evidence="3">
    <location>
        <position position="159"/>
    </location>
</feature>
<dbReference type="AlphaFoldDB" id="A0A835IWE1"/>
<proteinExistence type="predicted"/>
<dbReference type="Pfam" id="PF13087">
    <property type="entry name" value="AAA_12"/>
    <property type="match status" value="1"/>
</dbReference>
<name>A0A835IWE1_9MAGN</name>
<accession>A0A835IWE1</accession>
<evidence type="ECO:0000313" key="3">
    <source>
        <dbReference type="EMBL" id="KAF9623892.1"/>
    </source>
</evidence>
<evidence type="ECO:0000313" key="4">
    <source>
        <dbReference type="Proteomes" id="UP000631114"/>
    </source>
</evidence>
<dbReference type="InterPro" id="IPR041679">
    <property type="entry name" value="DNA2/NAM7-like_C"/>
</dbReference>
<gene>
    <name evidence="3" type="ORF">IFM89_006238</name>
</gene>
<dbReference type="OrthoDB" id="1726821at2759"/>
<evidence type="ECO:0000256" key="1">
    <source>
        <dbReference type="SAM" id="Coils"/>
    </source>
</evidence>
<dbReference type="Gene3D" id="3.40.50.300">
    <property type="entry name" value="P-loop containing nucleotide triphosphate hydrolases"/>
    <property type="match status" value="1"/>
</dbReference>
<comment type="caution">
    <text evidence="3">The sequence shown here is derived from an EMBL/GenBank/DDBJ whole genome shotgun (WGS) entry which is preliminary data.</text>
</comment>
<feature type="coiled-coil region" evidence="1">
    <location>
        <begin position="34"/>
        <end position="61"/>
    </location>
</feature>
<dbReference type="PANTHER" id="PTHR21529:SF4">
    <property type="entry name" value="TPR AND ANKYRIN REPEAT-CONTAINING PROTEIN 1"/>
    <property type="match status" value="1"/>
</dbReference>
<keyword evidence="1" id="KW-0175">Coiled coil</keyword>
<organism evidence="3 4">
    <name type="scientific">Coptis chinensis</name>
    <dbReference type="NCBI Taxonomy" id="261450"/>
    <lineage>
        <taxon>Eukaryota</taxon>
        <taxon>Viridiplantae</taxon>
        <taxon>Streptophyta</taxon>
        <taxon>Embryophyta</taxon>
        <taxon>Tracheophyta</taxon>
        <taxon>Spermatophyta</taxon>
        <taxon>Magnoliopsida</taxon>
        <taxon>Ranunculales</taxon>
        <taxon>Ranunculaceae</taxon>
        <taxon>Coptidoideae</taxon>
        <taxon>Coptis</taxon>
    </lineage>
</organism>
<dbReference type="EMBL" id="JADFTS010000001">
    <property type="protein sequence ID" value="KAF9623892.1"/>
    <property type="molecule type" value="Genomic_DNA"/>
</dbReference>
<dbReference type="Proteomes" id="UP000631114">
    <property type="component" value="Unassembled WGS sequence"/>
</dbReference>